<feature type="non-terminal residue" evidence="1">
    <location>
        <position position="92"/>
    </location>
</feature>
<dbReference type="OrthoDB" id="2436256at2759"/>
<name>A0A9N9JVK2_9GLOM</name>
<protein>
    <submittedName>
        <fullName evidence="1">5581_t:CDS:1</fullName>
    </submittedName>
</protein>
<dbReference type="EMBL" id="CAJVPY010030595">
    <property type="protein sequence ID" value="CAG8795593.1"/>
    <property type="molecule type" value="Genomic_DNA"/>
</dbReference>
<gene>
    <name evidence="1" type="ORF">DERYTH_LOCUS22307</name>
</gene>
<dbReference type="AlphaFoldDB" id="A0A9N9JVK2"/>
<accession>A0A9N9JVK2</accession>
<proteinExistence type="predicted"/>
<keyword evidence="2" id="KW-1185">Reference proteome</keyword>
<reference evidence="1" key="1">
    <citation type="submission" date="2021-06" db="EMBL/GenBank/DDBJ databases">
        <authorList>
            <person name="Kallberg Y."/>
            <person name="Tangrot J."/>
            <person name="Rosling A."/>
        </authorList>
    </citation>
    <scope>NUCLEOTIDE SEQUENCE</scope>
    <source>
        <strain evidence="1">MA453B</strain>
    </source>
</reference>
<organism evidence="1 2">
    <name type="scientific">Dentiscutata erythropus</name>
    <dbReference type="NCBI Taxonomy" id="1348616"/>
    <lineage>
        <taxon>Eukaryota</taxon>
        <taxon>Fungi</taxon>
        <taxon>Fungi incertae sedis</taxon>
        <taxon>Mucoromycota</taxon>
        <taxon>Glomeromycotina</taxon>
        <taxon>Glomeromycetes</taxon>
        <taxon>Diversisporales</taxon>
        <taxon>Gigasporaceae</taxon>
        <taxon>Dentiscutata</taxon>
    </lineage>
</organism>
<comment type="caution">
    <text evidence="1">The sequence shown here is derived from an EMBL/GenBank/DDBJ whole genome shotgun (WGS) entry which is preliminary data.</text>
</comment>
<evidence type="ECO:0000313" key="2">
    <source>
        <dbReference type="Proteomes" id="UP000789405"/>
    </source>
</evidence>
<sequence>SNKLKLQKVNIYDQSIFTNIVITGLINNIVECASKSSTKIPSSNSSNRFEFQNNIESKLQKSELTLDSQKFELESYEEPEFQEEFELTLDSQ</sequence>
<feature type="non-terminal residue" evidence="1">
    <location>
        <position position="1"/>
    </location>
</feature>
<evidence type="ECO:0000313" key="1">
    <source>
        <dbReference type="EMBL" id="CAG8795593.1"/>
    </source>
</evidence>
<dbReference type="Proteomes" id="UP000789405">
    <property type="component" value="Unassembled WGS sequence"/>
</dbReference>